<dbReference type="Pfam" id="PF00651">
    <property type="entry name" value="BTB"/>
    <property type="match status" value="1"/>
</dbReference>
<name>A0A5N7A9X1_9EURO</name>
<dbReference type="CDD" id="cd18186">
    <property type="entry name" value="BTB_POZ_ZBTB_KLHL-like"/>
    <property type="match status" value="1"/>
</dbReference>
<sequence length="447" mass="49906">MDNGPQNGDKLWSTPTDNSFDTSPGFGFSSRDRSNLSTEEHWTRCTPSVQEPEPEPKAEPETVAAPDPEPTFAAKLPDDPLYDNWNNICAKDRKKRTKSLTKKGLPIPGKDFQWPPRLQALVVESPEPLPQLEPESEPAAEPEPEPLAAAKMPDDPLYNNWDDLSAKNRKKREKSLTKKGLPVPGKDFPWSPTPTPEPVIEELEPQLEHPAQPEPEPKPESPRPASFPPQSDRALCAQSVATGSSSLLFLLSKIRDTGAFSDLKIKCGLSTFNTHCCIVCSQSSFFETAIQDGSKEMRIIDHPFVVKAMLDYLYRGDYDDYELAAEVKGSGGQGPTLPTYVNAIMHVTADVYAIKGLKDLAKKRLVSNLIHEWNDADFIELIEYVYRPNNPANSTLQSILAQFAAQHVSTLRGFQSFHSVLKKLPQFMYIFSGEMMERLARLEKEAL</sequence>
<dbReference type="PANTHER" id="PTHR47843:SF5">
    <property type="entry name" value="BTB_POZ DOMAIN PROTEIN"/>
    <property type="match status" value="1"/>
</dbReference>
<evidence type="ECO:0000256" key="1">
    <source>
        <dbReference type="SAM" id="MobiDB-lite"/>
    </source>
</evidence>
<dbReference type="AlphaFoldDB" id="A0A5N7A9X1"/>
<feature type="compositionally biased region" description="Acidic residues" evidence="1">
    <location>
        <begin position="134"/>
        <end position="144"/>
    </location>
</feature>
<dbReference type="PANTHER" id="PTHR47843">
    <property type="entry name" value="BTB DOMAIN-CONTAINING PROTEIN-RELATED"/>
    <property type="match status" value="1"/>
</dbReference>
<reference evidence="3 4" key="1">
    <citation type="submission" date="2019-04" db="EMBL/GenBank/DDBJ databases">
        <title>Friends and foes A comparative genomics studyof 23 Aspergillus species from section Flavi.</title>
        <authorList>
            <consortium name="DOE Joint Genome Institute"/>
            <person name="Kjaerbolling I."/>
            <person name="Vesth T."/>
            <person name="Frisvad J.C."/>
            <person name="Nybo J.L."/>
            <person name="Theobald S."/>
            <person name="Kildgaard S."/>
            <person name="Isbrandt T."/>
            <person name="Kuo A."/>
            <person name="Sato A."/>
            <person name="Lyhne E.K."/>
            <person name="Kogle M.E."/>
            <person name="Wiebenga A."/>
            <person name="Kun R.S."/>
            <person name="Lubbers R.J."/>
            <person name="Makela M.R."/>
            <person name="Barry K."/>
            <person name="Chovatia M."/>
            <person name="Clum A."/>
            <person name="Daum C."/>
            <person name="Haridas S."/>
            <person name="He G."/>
            <person name="LaButti K."/>
            <person name="Lipzen A."/>
            <person name="Mondo S."/>
            <person name="Riley R."/>
            <person name="Salamov A."/>
            <person name="Simmons B.A."/>
            <person name="Magnuson J.K."/>
            <person name="Henrissat B."/>
            <person name="Mortensen U.H."/>
            <person name="Larsen T.O."/>
            <person name="Devries R.P."/>
            <person name="Grigoriev I.V."/>
            <person name="Machida M."/>
            <person name="Baker S.E."/>
            <person name="Andersen M.R."/>
        </authorList>
    </citation>
    <scope>NUCLEOTIDE SEQUENCE [LARGE SCALE GENOMIC DNA]</scope>
    <source>
        <strain evidence="3 4">CBS 763.97</strain>
    </source>
</reference>
<evidence type="ECO:0000259" key="2">
    <source>
        <dbReference type="PROSITE" id="PS50097"/>
    </source>
</evidence>
<evidence type="ECO:0000313" key="3">
    <source>
        <dbReference type="EMBL" id="KAE8366515.1"/>
    </source>
</evidence>
<dbReference type="OrthoDB" id="6359816at2759"/>
<dbReference type="EMBL" id="ML737612">
    <property type="protein sequence ID" value="KAE8366515.1"/>
    <property type="molecule type" value="Genomic_DNA"/>
</dbReference>
<gene>
    <name evidence="3" type="ORF">BDV27DRAFT_125228</name>
</gene>
<dbReference type="Gene3D" id="3.30.710.10">
    <property type="entry name" value="Potassium Channel Kv1.1, Chain A"/>
    <property type="match status" value="1"/>
</dbReference>
<keyword evidence="4" id="KW-1185">Reference proteome</keyword>
<protein>
    <recommendedName>
        <fullName evidence="2">BTB domain-containing protein</fullName>
    </recommendedName>
</protein>
<accession>A0A5N7A9X1</accession>
<feature type="compositionally biased region" description="Basic and acidic residues" evidence="1">
    <location>
        <begin position="30"/>
        <end position="43"/>
    </location>
</feature>
<dbReference type="RefSeq" id="XP_031929596.1">
    <property type="nucleotide sequence ID" value="XM_032066283.1"/>
</dbReference>
<dbReference type="PROSITE" id="PS50097">
    <property type="entry name" value="BTB"/>
    <property type="match status" value="1"/>
</dbReference>
<feature type="compositionally biased region" description="Polar residues" evidence="1">
    <location>
        <begin position="13"/>
        <end position="22"/>
    </location>
</feature>
<proteinExistence type="predicted"/>
<dbReference type="InterPro" id="IPR000210">
    <property type="entry name" value="BTB/POZ_dom"/>
</dbReference>
<feature type="region of interest" description="Disordered" evidence="1">
    <location>
        <begin position="1"/>
        <end position="232"/>
    </location>
</feature>
<dbReference type="SUPFAM" id="SSF54695">
    <property type="entry name" value="POZ domain"/>
    <property type="match status" value="1"/>
</dbReference>
<evidence type="ECO:0000313" key="4">
    <source>
        <dbReference type="Proteomes" id="UP000326268"/>
    </source>
</evidence>
<dbReference type="SMART" id="SM00225">
    <property type="entry name" value="BTB"/>
    <property type="match status" value="1"/>
</dbReference>
<dbReference type="InterPro" id="IPR011333">
    <property type="entry name" value="SKP1/BTB/POZ_sf"/>
</dbReference>
<dbReference type="GeneID" id="43650729"/>
<organism evidence="3 4">
    <name type="scientific">Aspergillus caelatus</name>
    <dbReference type="NCBI Taxonomy" id="61420"/>
    <lineage>
        <taxon>Eukaryota</taxon>
        <taxon>Fungi</taxon>
        <taxon>Dikarya</taxon>
        <taxon>Ascomycota</taxon>
        <taxon>Pezizomycotina</taxon>
        <taxon>Eurotiomycetes</taxon>
        <taxon>Eurotiomycetidae</taxon>
        <taxon>Eurotiales</taxon>
        <taxon>Aspergillaceae</taxon>
        <taxon>Aspergillus</taxon>
        <taxon>Aspergillus subgen. Circumdati</taxon>
    </lineage>
</organism>
<feature type="compositionally biased region" description="Low complexity" evidence="1">
    <location>
        <begin position="124"/>
        <end position="133"/>
    </location>
</feature>
<feature type="compositionally biased region" description="Basic residues" evidence="1">
    <location>
        <begin position="92"/>
        <end position="101"/>
    </location>
</feature>
<feature type="domain" description="BTB" evidence="2">
    <location>
        <begin position="261"/>
        <end position="322"/>
    </location>
</feature>
<dbReference type="Proteomes" id="UP000326268">
    <property type="component" value="Unassembled WGS sequence"/>
</dbReference>